<evidence type="ECO:0000313" key="2">
    <source>
        <dbReference type="Proteomes" id="UP000239907"/>
    </source>
</evidence>
<dbReference type="RefSeq" id="WP_105042690.1">
    <property type="nucleotide sequence ID" value="NZ_MQWA01000001.1"/>
</dbReference>
<dbReference type="Proteomes" id="UP000239907">
    <property type="component" value="Unassembled WGS sequence"/>
</dbReference>
<gene>
    <name evidence="1" type="ORF">BSZ32_06500</name>
</gene>
<proteinExistence type="predicted"/>
<protein>
    <submittedName>
        <fullName evidence="1">Uncharacterized protein</fullName>
    </submittedName>
</protein>
<reference evidence="1 2" key="1">
    <citation type="submission" date="2016-12" db="EMBL/GenBank/DDBJ databases">
        <title>Study of bacterial adaptation to deep sea.</title>
        <authorList>
            <person name="Song J."/>
            <person name="Yoshizawa S."/>
            <person name="Kogure K."/>
        </authorList>
    </citation>
    <scope>NUCLEOTIDE SEQUENCE [LARGE SCALE GENOMIC DNA]</scope>
    <source>
        <strain evidence="1 2">SAORIC-165</strain>
    </source>
</reference>
<sequence length="61" mass="6786">MEQPDFFKNGRTAGAGLHNLIDDSQYLEHIGKLRVQLMGRMTKTNDPALKASLSTTTIQQP</sequence>
<evidence type="ECO:0000313" key="1">
    <source>
        <dbReference type="EMBL" id="PQJ28188.1"/>
    </source>
</evidence>
<comment type="caution">
    <text evidence="1">The sequence shown here is derived from an EMBL/GenBank/DDBJ whole genome shotgun (WGS) entry which is preliminary data.</text>
</comment>
<accession>A0A2S7TZL7</accession>
<dbReference type="AlphaFoldDB" id="A0A2S7TZL7"/>
<organism evidence="1 2">
    <name type="scientific">Rubritalea profundi</name>
    <dbReference type="NCBI Taxonomy" id="1658618"/>
    <lineage>
        <taxon>Bacteria</taxon>
        <taxon>Pseudomonadati</taxon>
        <taxon>Verrucomicrobiota</taxon>
        <taxon>Verrucomicrobiia</taxon>
        <taxon>Verrucomicrobiales</taxon>
        <taxon>Rubritaleaceae</taxon>
        <taxon>Rubritalea</taxon>
    </lineage>
</organism>
<name>A0A2S7TZL7_9BACT</name>
<keyword evidence="2" id="KW-1185">Reference proteome</keyword>
<dbReference type="EMBL" id="MQWA01000001">
    <property type="protein sequence ID" value="PQJ28188.1"/>
    <property type="molecule type" value="Genomic_DNA"/>
</dbReference>